<accession>A0A8J3E2R8</accession>
<comment type="caution">
    <text evidence="6">The sequence shown here is derived from an EMBL/GenBank/DDBJ whole genome shotgun (WGS) entry which is preliminary data.</text>
</comment>
<dbReference type="InterPro" id="IPR039536">
    <property type="entry name" value="TetR_C_Proteobacteria"/>
</dbReference>
<reference evidence="6" key="1">
    <citation type="journal article" date="2014" name="Int. J. Syst. Evol. Microbiol.">
        <title>Complete genome sequence of Corynebacterium casei LMG S-19264T (=DSM 44701T), isolated from a smear-ripened cheese.</title>
        <authorList>
            <consortium name="US DOE Joint Genome Institute (JGI-PGF)"/>
            <person name="Walter F."/>
            <person name="Albersmeier A."/>
            <person name="Kalinowski J."/>
            <person name="Ruckert C."/>
        </authorList>
    </citation>
    <scope>NUCLEOTIDE SEQUENCE</scope>
    <source>
        <strain evidence="6">CGMCC 1.15725</strain>
    </source>
</reference>
<evidence type="ECO:0000256" key="2">
    <source>
        <dbReference type="ARBA" id="ARBA00023125"/>
    </source>
</evidence>
<dbReference type="PRINTS" id="PR00455">
    <property type="entry name" value="HTHTETR"/>
</dbReference>
<dbReference type="EMBL" id="BMJQ01000004">
    <property type="protein sequence ID" value="GGF12620.1"/>
    <property type="molecule type" value="Genomic_DNA"/>
</dbReference>
<dbReference type="InterPro" id="IPR001647">
    <property type="entry name" value="HTH_TetR"/>
</dbReference>
<proteinExistence type="predicted"/>
<feature type="DNA-binding region" description="H-T-H motif" evidence="4">
    <location>
        <begin position="40"/>
        <end position="59"/>
    </location>
</feature>
<dbReference type="Pfam" id="PF00440">
    <property type="entry name" value="TetR_N"/>
    <property type="match status" value="1"/>
</dbReference>
<evidence type="ECO:0000256" key="4">
    <source>
        <dbReference type="PROSITE-ProRule" id="PRU00335"/>
    </source>
</evidence>
<dbReference type="PANTHER" id="PTHR30055">
    <property type="entry name" value="HTH-TYPE TRANSCRIPTIONAL REGULATOR RUTR"/>
    <property type="match status" value="1"/>
</dbReference>
<evidence type="ECO:0000256" key="3">
    <source>
        <dbReference type="ARBA" id="ARBA00023163"/>
    </source>
</evidence>
<reference evidence="6" key="2">
    <citation type="submission" date="2020-09" db="EMBL/GenBank/DDBJ databases">
        <authorList>
            <person name="Sun Q."/>
            <person name="Zhou Y."/>
        </authorList>
    </citation>
    <scope>NUCLEOTIDE SEQUENCE</scope>
    <source>
        <strain evidence="6">CGMCC 1.15725</strain>
    </source>
</reference>
<evidence type="ECO:0000313" key="6">
    <source>
        <dbReference type="EMBL" id="GGF12620.1"/>
    </source>
</evidence>
<dbReference type="InterPro" id="IPR009057">
    <property type="entry name" value="Homeodomain-like_sf"/>
</dbReference>
<dbReference type="RefSeq" id="WP_189044763.1">
    <property type="nucleotide sequence ID" value="NZ_BMJQ01000004.1"/>
</dbReference>
<feature type="domain" description="HTH tetR-type" evidence="5">
    <location>
        <begin position="17"/>
        <end position="77"/>
    </location>
</feature>
<organism evidence="6 7">
    <name type="scientific">Aliidongia dinghuensis</name>
    <dbReference type="NCBI Taxonomy" id="1867774"/>
    <lineage>
        <taxon>Bacteria</taxon>
        <taxon>Pseudomonadati</taxon>
        <taxon>Pseudomonadota</taxon>
        <taxon>Alphaproteobacteria</taxon>
        <taxon>Rhodospirillales</taxon>
        <taxon>Dongiaceae</taxon>
        <taxon>Aliidongia</taxon>
    </lineage>
</organism>
<evidence type="ECO:0000259" key="5">
    <source>
        <dbReference type="PROSITE" id="PS50977"/>
    </source>
</evidence>
<dbReference type="SUPFAM" id="SSF48498">
    <property type="entry name" value="Tetracyclin repressor-like, C-terminal domain"/>
    <property type="match status" value="1"/>
</dbReference>
<protein>
    <recommendedName>
        <fullName evidence="5">HTH tetR-type domain-containing protein</fullName>
    </recommendedName>
</protein>
<dbReference type="Gene3D" id="1.10.10.60">
    <property type="entry name" value="Homeodomain-like"/>
    <property type="match status" value="1"/>
</dbReference>
<keyword evidence="3" id="KW-0804">Transcription</keyword>
<name>A0A8J3E2R8_9PROT</name>
<dbReference type="GO" id="GO:0003700">
    <property type="term" value="F:DNA-binding transcription factor activity"/>
    <property type="evidence" value="ECO:0007669"/>
    <property type="project" value="TreeGrafter"/>
</dbReference>
<keyword evidence="1" id="KW-0805">Transcription regulation</keyword>
<dbReference type="Gene3D" id="1.10.357.10">
    <property type="entry name" value="Tetracycline Repressor, domain 2"/>
    <property type="match status" value="1"/>
</dbReference>
<keyword evidence="2 4" id="KW-0238">DNA-binding</keyword>
<keyword evidence="7" id="KW-1185">Reference proteome</keyword>
<dbReference type="PROSITE" id="PS50977">
    <property type="entry name" value="HTH_TETR_2"/>
    <property type="match status" value="1"/>
</dbReference>
<dbReference type="GO" id="GO:0000976">
    <property type="term" value="F:transcription cis-regulatory region binding"/>
    <property type="evidence" value="ECO:0007669"/>
    <property type="project" value="TreeGrafter"/>
</dbReference>
<dbReference type="InterPro" id="IPR050109">
    <property type="entry name" value="HTH-type_TetR-like_transc_reg"/>
</dbReference>
<evidence type="ECO:0000313" key="7">
    <source>
        <dbReference type="Proteomes" id="UP000646365"/>
    </source>
</evidence>
<sequence length="237" mass="26818">MGDSESLQPAGLQARRGGSREAIVEAAESLFLERGFATVSMDHLAEAAGVARRTLYNQFTSKEEIFREMLLRVSGQLEDAFPPGIENLGSVEDVLWLIARTILDLHTRPRYLGFLRMVVADSRQFPWTAEALAAVMAPQSERFARYLAHLTEMGVLDCRNPVLAVRQFTGILNEFFLWSWMMGREGAPISTKEVIEDTIRMFLQHYRRPRPGERQRSLSPALDTWVLRPLIAPIQSG</sequence>
<dbReference type="PANTHER" id="PTHR30055:SF146">
    <property type="entry name" value="HTH-TYPE TRANSCRIPTIONAL DUAL REGULATOR CECR"/>
    <property type="match status" value="1"/>
</dbReference>
<evidence type="ECO:0000256" key="1">
    <source>
        <dbReference type="ARBA" id="ARBA00023015"/>
    </source>
</evidence>
<dbReference type="FunFam" id="1.10.10.60:FF:000141">
    <property type="entry name" value="TetR family transcriptional regulator"/>
    <property type="match status" value="1"/>
</dbReference>
<dbReference type="SUPFAM" id="SSF46689">
    <property type="entry name" value="Homeodomain-like"/>
    <property type="match status" value="1"/>
</dbReference>
<dbReference type="Proteomes" id="UP000646365">
    <property type="component" value="Unassembled WGS sequence"/>
</dbReference>
<dbReference type="AlphaFoldDB" id="A0A8J3E2R8"/>
<gene>
    <name evidence="6" type="ORF">GCM10011611_17810</name>
</gene>
<dbReference type="InterPro" id="IPR036271">
    <property type="entry name" value="Tet_transcr_reg_TetR-rel_C_sf"/>
</dbReference>
<dbReference type="Pfam" id="PF14246">
    <property type="entry name" value="TetR_C_7"/>
    <property type="match status" value="1"/>
</dbReference>